<keyword evidence="1" id="KW-0812">Transmembrane</keyword>
<keyword evidence="1" id="KW-1133">Transmembrane helix</keyword>
<feature type="transmembrane region" description="Helical" evidence="1">
    <location>
        <begin position="6"/>
        <end position="22"/>
    </location>
</feature>
<organism evidence="2">
    <name type="scientific">bioreactor metagenome</name>
    <dbReference type="NCBI Taxonomy" id="1076179"/>
    <lineage>
        <taxon>unclassified sequences</taxon>
        <taxon>metagenomes</taxon>
        <taxon>ecological metagenomes</taxon>
    </lineage>
</organism>
<accession>A0A645GRK5</accession>
<evidence type="ECO:0000256" key="1">
    <source>
        <dbReference type="SAM" id="Phobius"/>
    </source>
</evidence>
<comment type="caution">
    <text evidence="2">The sequence shown here is derived from an EMBL/GenBank/DDBJ whole genome shotgun (WGS) entry which is preliminary data.</text>
</comment>
<evidence type="ECO:0000313" key="2">
    <source>
        <dbReference type="EMBL" id="MPN28469.1"/>
    </source>
</evidence>
<keyword evidence="1" id="KW-0472">Membrane</keyword>
<sequence>MHTIAAGHVAVIGFHEIVLYHLDGMKRKRIRIIAVRCRNVCFNRMGHSVHARMSDKLLRHGFRQIGIYDSDIRGNFIICNRVFDAFIIIGDYRKRRHLGCCA</sequence>
<dbReference type="AlphaFoldDB" id="A0A645GRK5"/>
<gene>
    <name evidence="2" type="ORF">SDC9_175911</name>
</gene>
<protein>
    <submittedName>
        <fullName evidence="2">Uncharacterized protein</fullName>
    </submittedName>
</protein>
<reference evidence="2" key="1">
    <citation type="submission" date="2019-08" db="EMBL/GenBank/DDBJ databases">
        <authorList>
            <person name="Kucharzyk K."/>
            <person name="Murdoch R.W."/>
            <person name="Higgins S."/>
            <person name="Loffler F."/>
        </authorList>
    </citation>
    <scope>NUCLEOTIDE SEQUENCE</scope>
</reference>
<proteinExistence type="predicted"/>
<dbReference type="EMBL" id="VSSQ01078774">
    <property type="protein sequence ID" value="MPN28469.1"/>
    <property type="molecule type" value="Genomic_DNA"/>
</dbReference>
<name>A0A645GRK5_9ZZZZ</name>